<dbReference type="AlphaFoldDB" id="A0A8B7Y6E5"/>
<protein>
    <submittedName>
        <fullName evidence="4">Cytochrome c oxidase assembly factor 7-like</fullName>
    </submittedName>
</protein>
<dbReference type="InterPro" id="IPR006597">
    <property type="entry name" value="Sel1-like"/>
</dbReference>
<gene>
    <name evidence="4" type="primary">LOC110977786</name>
</gene>
<dbReference type="InterPro" id="IPR040239">
    <property type="entry name" value="HcpB-like"/>
</dbReference>
<keyword evidence="2" id="KW-0677">Repeat</keyword>
<proteinExistence type="inferred from homology"/>
<name>A0A8B7Y6E5_ACAPL</name>
<dbReference type="KEGG" id="aplc:110977786"/>
<organism evidence="3 4">
    <name type="scientific">Acanthaster planci</name>
    <name type="common">Crown-of-thorns starfish</name>
    <dbReference type="NCBI Taxonomy" id="133434"/>
    <lineage>
        <taxon>Eukaryota</taxon>
        <taxon>Metazoa</taxon>
        <taxon>Echinodermata</taxon>
        <taxon>Eleutherozoa</taxon>
        <taxon>Asterozoa</taxon>
        <taxon>Asteroidea</taxon>
        <taxon>Valvatacea</taxon>
        <taxon>Valvatida</taxon>
        <taxon>Acanthasteridae</taxon>
        <taxon>Acanthaster</taxon>
    </lineage>
</organism>
<keyword evidence="3" id="KW-1185">Reference proteome</keyword>
<dbReference type="PANTHER" id="PTHR13891">
    <property type="entry name" value="CYTOCHROME C OXIDASE ASSEMBLY FACTOR 7"/>
    <property type="match status" value="1"/>
</dbReference>
<dbReference type="Gene3D" id="1.25.40.10">
    <property type="entry name" value="Tetratricopeptide repeat domain"/>
    <property type="match status" value="1"/>
</dbReference>
<dbReference type="Proteomes" id="UP000694845">
    <property type="component" value="Unplaced"/>
</dbReference>
<evidence type="ECO:0000256" key="1">
    <source>
        <dbReference type="ARBA" id="ARBA00008486"/>
    </source>
</evidence>
<comment type="similarity">
    <text evidence="1">Belongs to the hcp beta-lactamase family.</text>
</comment>
<evidence type="ECO:0000313" key="4">
    <source>
        <dbReference type="RefSeq" id="XP_022087915.1"/>
    </source>
</evidence>
<evidence type="ECO:0000313" key="3">
    <source>
        <dbReference type="Proteomes" id="UP000694845"/>
    </source>
</evidence>
<dbReference type="OMA" id="PGCINAG"/>
<dbReference type="SMART" id="SM00671">
    <property type="entry name" value="SEL1"/>
    <property type="match status" value="5"/>
</dbReference>
<dbReference type="InterPro" id="IPR011990">
    <property type="entry name" value="TPR-like_helical_dom_sf"/>
</dbReference>
<reference evidence="4" key="1">
    <citation type="submission" date="2025-08" db="UniProtKB">
        <authorList>
            <consortium name="RefSeq"/>
        </authorList>
    </citation>
    <scope>IDENTIFICATION</scope>
</reference>
<dbReference type="GO" id="GO:0005758">
    <property type="term" value="C:mitochondrial intermembrane space"/>
    <property type="evidence" value="ECO:0007669"/>
    <property type="project" value="TreeGrafter"/>
</dbReference>
<sequence length="226" mass="24769">MNAVNFKSEEEVKEYLANLETEYNYQCYREKSGEGCYRLGEFYAGIRGDLSKAAPAYATSCNTYSHAVSCNKLAALHLYGKGVDKDRRKAVDYFVKSCEGGYLTGCYGAGVALSGGDTEDPPQAAAFLQRACEGDHQEGCFQLGGVYLRGLGAVEKDLAKAFHYTLRSCQLGQMYGCANVSRMYRLGDGTAKDEKLAEEYKAKAKELHRQAKEKAAQLKFGETGGK</sequence>
<dbReference type="PANTHER" id="PTHR13891:SF1">
    <property type="entry name" value="CYTOCHROME C OXIDASE ASSEMBLY FACTOR 7"/>
    <property type="match status" value="1"/>
</dbReference>
<evidence type="ECO:0000256" key="2">
    <source>
        <dbReference type="ARBA" id="ARBA00022737"/>
    </source>
</evidence>
<dbReference type="OrthoDB" id="272077at2759"/>
<dbReference type="SUPFAM" id="SSF81901">
    <property type="entry name" value="HCP-like"/>
    <property type="match status" value="1"/>
</dbReference>
<accession>A0A8B7Y6E5</accession>
<dbReference type="RefSeq" id="XP_022087915.1">
    <property type="nucleotide sequence ID" value="XM_022232223.1"/>
</dbReference>
<dbReference type="Pfam" id="PF08238">
    <property type="entry name" value="Sel1"/>
    <property type="match status" value="5"/>
</dbReference>
<dbReference type="GeneID" id="110977786"/>